<protein>
    <submittedName>
        <fullName evidence="2">Uncharacterized protein</fullName>
    </submittedName>
</protein>
<dbReference type="AlphaFoldDB" id="A0A7J7UTM3"/>
<comment type="caution">
    <text evidence="2">The sequence shown here is derived from an EMBL/GenBank/DDBJ whole genome shotgun (WGS) entry which is preliminary data.</text>
</comment>
<evidence type="ECO:0000313" key="3">
    <source>
        <dbReference type="Proteomes" id="UP000558488"/>
    </source>
</evidence>
<gene>
    <name evidence="2" type="ORF">mPipKuh1_008741</name>
</gene>
<evidence type="ECO:0000256" key="1">
    <source>
        <dbReference type="SAM" id="MobiDB-lite"/>
    </source>
</evidence>
<dbReference type="EMBL" id="JACAGB010000018">
    <property type="protein sequence ID" value="KAF6316239.1"/>
    <property type="molecule type" value="Genomic_DNA"/>
</dbReference>
<reference evidence="2 3" key="1">
    <citation type="journal article" date="2020" name="Nature">
        <title>Six reference-quality genomes reveal evolution of bat adaptations.</title>
        <authorList>
            <person name="Jebb D."/>
            <person name="Huang Z."/>
            <person name="Pippel M."/>
            <person name="Hughes G.M."/>
            <person name="Lavrichenko K."/>
            <person name="Devanna P."/>
            <person name="Winkler S."/>
            <person name="Jermiin L.S."/>
            <person name="Skirmuntt E.C."/>
            <person name="Katzourakis A."/>
            <person name="Burkitt-Gray L."/>
            <person name="Ray D.A."/>
            <person name="Sullivan K.A.M."/>
            <person name="Roscito J.G."/>
            <person name="Kirilenko B.M."/>
            <person name="Davalos L.M."/>
            <person name="Corthals A.P."/>
            <person name="Power M.L."/>
            <person name="Jones G."/>
            <person name="Ransome R.D."/>
            <person name="Dechmann D.K.N."/>
            <person name="Locatelli A.G."/>
            <person name="Puechmaille S.J."/>
            <person name="Fedrigo O."/>
            <person name="Jarvis E.D."/>
            <person name="Hiller M."/>
            <person name="Vernes S.C."/>
            <person name="Myers E.W."/>
            <person name="Teeling E.C."/>
        </authorList>
    </citation>
    <scope>NUCLEOTIDE SEQUENCE [LARGE SCALE GENOMIC DNA]</scope>
    <source>
        <strain evidence="2">MPipKuh1</strain>
        <tissue evidence="2">Flight muscle</tissue>
    </source>
</reference>
<dbReference type="Proteomes" id="UP000558488">
    <property type="component" value="Unassembled WGS sequence"/>
</dbReference>
<organism evidence="2 3">
    <name type="scientific">Pipistrellus kuhlii</name>
    <name type="common">Kuhl's pipistrelle</name>
    <dbReference type="NCBI Taxonomy" id="59472"/>
    <lineage>
        <taxon>Eukaryota</taxon>
        <taxon>Metazoa</taxon>
        <taxon>Chordata</taxon>
        <taxon>Craniata</taxon>
        <taxon>Vertebrata</taxon>
        <taxon>Euteleostomi</taxon>
        <taxon>Mammalia</taxon>
        <taxon>Eutheria</taxon>
        <taxon>Laurasiatheria</taxon>
        <taxon>Chiroptera</taxon>
        <taxon>Yangochiroptera</taxon>
        <taxon>Vespertilionidae</taxon>
        <taxon>Pipistrellus</taxon>
    </lineage>
</organism>
<evidence type="ECO:0000313" key="2">
    <source>
        <dbReference type="EMBL" id="KAF6316239.1"/>
    </source>
</evidence>
<feature type="region of interest" description="Disordered" evidence="1">
    <location>
        <begin position="1"/>
        <end position="27"/>
    </location>
</feature>
<name>A0A7J7UTM3_PIPKU</name>
<accession>A0A7J7UTM3</accession>
<proteinExistence type="predicted"/>
<keyword evidence="3" id="KW-1185">Reference proteome</keyword>
<sequence length="188" mass="20240">MLGAGPAPPVAMETKQGRRRPPERGRARAWVGEGRWGWRAVALATGLRRPFASSGSWPVSRDPPSAAFPVCPLLSFPWSAPSLMSLFPDFLTPTPLTTVVGFPSSSCWKPPGFLRNEGAWRSRPASGACTPMKGTRRVRAAHLVPRGHSPGTRAPFHTPLAPFHASCGRMPTVGQALPCQGFLPSRKQ</sequence>